<comment type="caution">
    <text evidence="1">The sequence shown here is derived from an EMBL/GenBank/DDBJ whole genome shotgun (WGS) entry which is preliminary data.</text>
</comment>
<proteinExistence type="predicted"/>
<sequence length="190" mass="22368">DFTSLADGGELSRETWDDFVKRLEYQHKGAGVDRHGAAHPSFTVRERVRVTGSEDDEVGMWCDGEEFYNVDDAFNSLDDEIQKNILRNVATDYDAENDIDWSYFPEETDYEKAEYIASIVECSYIFYWKYDYKTVNTHLTREAAERFIQRKQHDHGKLSVYVESFYWCWEMRTLIDGILTGKIKYIGDDN</sequence>
<dbReference type="RefSeq" id="WP_273557030.1">
    <property type="nucleotide sequence ID" value="NZ_JAQRFI010000215.1"/>
</dbReference>
<dbReference type="Proteomes" id="UP001217178">
    <property type="component" value="Unassembled WGS sequence"/>
</dbReference>
<gene>
    <name evidence="1" type="ORF">PSI23_21885</name>
</gene>
<protein>
    <submittedName>
        <fullName evidence="1">Uncharacterized protein</fullName>
    </submittedName>
</protein>
<dbReference type="EMBL" id="JAQRFI010000215">
    <property type="protein sequence ID" value="MDC9591851.1"/>
    <property type="molecule type" value="Genomic_DNA"/>
</dbReference>
<feature type="non-terminal residue" evidence="1">
    <location>
        <position position="1"/>
    </location>
</feature>
<feature type="non-terminal residue" evidence="1">
    <location>
        <position position="190"/>
    </location>
</feature>
<reference evidence="1 2" key="1">
    <citation type="submission" date="2023-02" db="EMBL/GenBank/DDBJ databases">
        <title>Entomopathogenic bacteria.</title>
        <authorList>
            <person name="Machado R.A."/>
        </authorList>
    </citation>
    <scope>NUCLEOTIDE SEQUENCE [LARGE SCALE GENOMIC DNA]</scope>
    <source>
        <strain evidence="1 2">XENO-10</strain>
    </source>
</reference>
<evidence type="ECO:0000313" key="2">
    <source>
        <dbReference type="Proteomes" id="UP001217178"/>
    </source>
</evidence>
<name>A0ABT5LL51_9GAMM</name>
<evidence type="ECO:0000313" key="1">
    <source>
        <dbReference type="EMBL" id="MDC9591851.1"/>
    </source>
</evidence>
<organism evidence="1 2">
    <name type="scientific">Xenorhabdus yunnanensis</name>
    <dbReference type="NCBI Taxonomy" id="3025878"/>
    <lineage>
        <taxon>Bacteria</taxon>
        <taxon>Pseudomonadati</taxon>
        <taxon>Pseudomonadota</taxon>
        <taxon>Gammaproteobacteria</taxon>
        <taxon>Enterobacterales</taxon>
        <taxon>Morganellaceae</taxon>
        <taxon>Xenorhabdus</taxon>
    </lineage>
</organism>
<accession>A0ABT5LL51</accession>
<keyword evidence="2" id="KW-1185">Reference proteome</keyword>